<name>A0A8J2HNF2_COTCN</name>
<comment type="caution">
    <text evidence="2">The sequence shown here is derived from an EMBL/GenBank/DDBJ whole genome shotgun (WGS) entry which is preliminary data.</text>
</comment>
<dbReference type="PANTHER" id="PTHR34094:SF1">
    <property type="entry name" value="PROTEIN FAM185A"/>
    <property type="match status" value="1"/>
</dbReference>
<protein>
    <submittedName>
        <fullName evidence="2">Similar to FAM185A: Protein FAM185A (Homo sapiens)</fullName>
    </submittedName>
</protein>
<keyword evidence="3" id="KW-1185">Reference proteome</keyword>
<dbReference type="Gene3D" id="2.160.20.120">
    <property type="match status" value="1"/>
</dbReference>
<evidence type="ECO:0000313" key="2">
    <source>
        <dbReference type="EMBL" id="CAG5103553.1"/>
    </source>
</evidence>
<sequence length="367" mass="39951">MRVLSKQLFSATRSYLNRSTRLSLSCTTLRLCSSAAIQTIEKKVNPFGKLNINLPYNVEIKATDPHKYPNMDTLLVKLFSNEVTDMKDDLIKVDVSDVTQIEALENNYIGDIKCVIEVPVRYDIDAKTVGEGNVAISGLISSSINVQTEYGSIVGAKLQGENIVFSSSEGGSITLQKGVQGNIEINTAGDGAVTTDKCAGNELDISTENGDINLGSNYCERSTFSTVNGNMYLNNLHLNSTIDITGTGSLKICKYLIIKTCLDGSLQANLQDGPAKIQLVRLTGDSEIKSQNDVSLTIPEDNDAKLILKASKLYIDHKFTGEYSDDGKQFVSENTGNAFKVETNQSIQVAPSDWIESLGLKQSVKKH</sequence>
<reference evidence="2" key="1">
    <citation type="submission" date="2021-04" db="EMBL/GenBank/DDBJ databases">
        <authorList>
            <person name="Chebbi M.A.C M."/>
        </authorList>
    </citation>
    <scope>NUCLEOTIDE SEQUENCE</scope>
</reference>
<accession>A0A8J2HNF2</accession>
<dbReference type="Pfam" id="PF13349">
    <property type="entry name" value="DUF4097"/>
    <property type="match status" value="1"/>
</dbReference>
<dbReference type="InterPro" id="IPR025164">
    <property type="entry name" value="Toastrack_DUF4097"/>
</dbReference>
<dbReference type="AlphaFoldDB" id="A0A8J2HNF2"/>
<dbReference type="OrthoDB" id="5984441at2759"/>
<dbReference type="EMBL" id="CAJNRD030001123">
    <property type="protein sequence ID" value="CAG5103553.1"/>
    <property type="molecule type" value="Genomic_DNA"/>
</dbReference>
<proteinExistence type="predicted"/>
<gene>
    <name evidence="2" type="ORF">HICCMSTLAB_LOCUS11567</name>
</gene>
<evidence type="ECO:0000259" key="1">
    <source>
        <dbReference type="Pfam" id="PF13349"/>
    </source>
</evidence>
<feature type="domain" description="DUF4097" evidence="1">
    <location>
        <begin position="55"/>
        <end position="314"/>
    </location>
</feature>
<organism evidence="2 3">
    <name type="scientific">Cotesia congregata</name>
    <name type="common">Parasitoid wasp</name>
    <name type="synonym">Apanteles congregatus</name>
    <dbReference type="NCBI Taxonomy" id="51543"/>
    <lineage>
        <taxon>Eukaryota</taxon>
        <taxon>Metazoa</taxon>
        <taxon>Ecdysozoa</taxon>
        <taxon>Arthropoda</taxon>
        <taxon>Hexapoda</taxon>
        <taxon>Insecta</taxon>
        <taxon>Pterygota</taxon>
        <taxon>Neoptera</taxon>
        <taxon>Endopterygota</taxon>
        <taxon>Hymenoptera</taxon>
        <taxon>Apocrita</taxon>
        <taxon>Ichneumonoidea</taxon>
        <taxon>Braconidae</taxon>
        <taxon>Microgastrinae</taxon>
        <taxon>Cotesia</taxon>
    </lineage>
</organism>
<dbReference type="Proteomes" id="UP000786811">
    <property type="component" value="Unassembled WGS sequence"/>
</dbReference>
<dbReference type="PANTHER" id="PTHR34094">
    <property type="match status" value="1"/>
</dbReference>
<evidence type="ECO:0000313" key="3">
    <source>
        <dbReference type="Proteomes" id="UP000786811"/>
    </source>
</evidence>